<comment type="caution">
    <text evidence="1">The sequence shown here is derived from an EMBL/GenBank/DDBJ whole genome shotgun (WGS) entry which is preliminary data.</text>
</comment>
<proteinExistence type="predicted"/>
<dbReference type="InterPro" id="IPR015422">
    <property type="entry name" value="PyrdxlP-dep_Trfase_small"/>
</dbReference>
<dbReference type="AlphaFoldDB" id="A0A1J5RUR4"/>
<gene>
    <name evidence="1" type="ORF">GALL_184260</name>
</gene>
<dbReference type="InterPro" id="IPR015424">
    <property type="entry name" value="PyrdxlP-dep_Trfase"/>
</dbReference>
<evidence type="ECO:0000313" key="1">
    <source>
        <dbReference type="EMBL" id="OIQ99489.1"/>
    </source>
</evidence>
<reference evidence="1" key="1">
    <citation type="submission" date="2016-10" db="EMBL/GenBank/DDBJ databases">
        <title>Sequence of Gallionella enrichment culture.</title>
        <authorList>
            <person name="Poehlein A."/>
            <person name="Muehling M."/>
            <person name="Daniel R."/>
        </authorList>
    </citation>
    <scope>NUCLEOTIDE SEQUENCE</scope>
</reference>
<dbReference type="EMBL" id="MLJW01000105">
    <property type="protein sequence ID" value="OIQ99489.1"/>
    <property type="molecule type" value="Genomic_DNA"/>
</dbReference>
<sequence length="68" mass="7851">MTTRGFREDEARQVGNPIADVLDNPLDAGNMTRVRQQVDMLTKRLASQFAIRMAFHLPMKEKIQVDMF</sequence>
<accession>A0A1J5RUR4</accession>
<name>A0A1J5RUR4_9ZZZZ</name>
<dbReference type="Gene3D" id="3.90.1150.10">
    <property type="entry name" value="Aspartate Aminotransferase, domain 1"/>
    <property type="match status" value="1"/>
</dbReference>
<dbReference type="SUPFAM" id="SSF53383">
    <property type="entry name" value="PLP-dependent transferases"/>
    <property type="match status" value="1"/>
</dbReference>
<protein>
    <submittedName>
        <fullName evidence="1">Uncharacterized protein</fullName>
    </submittedName>
</protein>
<organism evidence="1">
    <name type="scientific">mine drainage metagenome</name>
    <dbReference type="NCBI Taxonomy" id="410659"/>
    <lineage>
        <taxon>unclassified sequences</taxon>
        <taxon>metagenomes</taxon>
        <taxon>ecological metagenomes</taxon>
    </lineage>
</organism>